<dbReference type="KEGG" id="ftc:DA46_52"/>
<dbReference type="KEGG" id="ftz:CH68_678"/>
<comment type="caution">
    <text evidence="1">The sequence shown here is derived from an EMBL/GenBank/DDBJ whole genome shotgun (WGS) entry which is preliminary data.</text>
</comment>
<dbReference type="AlphaFoldDB" id="A0A0B3WKZ4"/>
<dbReference type="EMBL" id="JAAGJP010000074">
    <property type="protein sequence ID" value="NDS69019.1"/>
    <property type="molecule type" value="Genomic_DNA"/>
</dbReference>
<dbReference type="HOGENOM" id="CLU_1164523_0_0_6"/>
<reference evidence="1" key="2">
    <citation type="submission" date="2020-02" db="EMBL/GenBank/DDBJ databases">
        <title>Using affinity propagation clustering for identifying bacterial clades and subclades with whole-genome sequences of Francisella tularensis.</title>
        <authorList>
            <person name="Homeier-Bachmann T."/>
            <person name="Abdel-Glil M.Y."/>
            <person name="Hackbart A."/>
            <person name="Hotzel H."/>
            <person name="Tomaso H."/>
        </authorList>
    </citation>
    <scope>NUCLEOTIDE SEQUENCE</scope>
    <source>
        <strain evidence="2">15T0085</strain>
        <strain evidence="1">17T1429</strain>
    </source>
</reference>
<accession>A0A0B3WKZ4</accession>
<dbReference type="EMBL" id="JAAGKH010000080">
    <property type="protein sequence ID" value="NDR89574.1"/>
    <property type="molecule type" value="Genomic_DNA"/>
</dbReference>
<reference evidence="1" key="1">
    <citation type="submission" date="2019-08" db="EMBL/GenBank/DDBJ databases">
        <authorList>
            <person name="Busch A."/>
        </authorList>
    </citation>
    <scope>NUCLEOTIDE SEQUENCE</scope>
    <source>
        <strain evidence="2">15T0085</strain>
        <strain evidence="1">17T1429</strain>
    </source>
</reference>
<name>A0A0B3WKZ4_FRATU</name>
<dbReference type="KEGG" id="ftv:CH67_944"/>
<proteinExistence type="predicted"/>
<evidence type="ECO:0000313" key="1">
    <source>
        <dbReference type="EMBL" id="NDR89574.1"/>
    </source>
</evidence>
<evidence type="ECO:0000313" key="2">
    <source>
        <dbReference type="EMBL" id="NDS69019.1"/>
    </source>
</evidence>
<gene>
    <name evidence="2" type="ORF">FWI86_08530</name>
    <name evidence="1" type="ORF">FWJ04_08300</name>
</gene>
<sequence length="238" mass="27677">MKIARYKKGFIKASEYNSKLHFDNIFCPDCGKSKVKIVRKADQEPYFVFVQDQLHDELCLRVAKPIQDQKIKELILSDSKKDMSKLNYLVNKNLEKCINLVTKLENNGELKKADKLNLMPQKKQQITEKRIKEYAKQDIYTINIVDLSDIDTQQLNNKYCLIYGVAGITLADVGDSKKLFFKADQDSRFSLFVVPSQIKYLDFDKGKRAKFAVFGRFKKVGKFINLEIRSTRDLVIRD</sequence>
<dbReference type="RefSeq" id="WP_003015035.1">
    <property type="nucleotide sequence ID" value="NZ_CP009693.1"/>
</dbReference>
<organism evidence="1">
    <name type="scientific">Francisella tularensis subsp. holarctica</name>
    <dbReference type="NCBI Taxonomy" id="119857"/>
    <lineage>
        <taxon>Bacteria</taxon>
        <taxon>Pseudomonadati</taxon>
        <taxon>Pseudomonadota</taxon>
        <taxon>Gammaproteobacteria</taxon>
        <taxon>Thiotrichales</taxon>
        <taxon>Francisellaceae</taxon>
        <taxon>Francisella</taxon>
    </lineage>
</organism>
<dbReference type="OMA" id="PDCGKAK"/>
<protein>
    <submittedName>
        <fullName evidence="1">Uncharacterized protein</fullName>
    </submittedName>
</protein>